<dbReference type="PANTHER" id="PTHR40266">
    <property type="entry name" value="TOXIN HIGB-1"/>
    <property type="match status" value="1"/>
</dbReference>
<evidence type="ECO:0000313" key="1">
    <source>
        <dbReference type="EMBL" id="TRU19254.1"/>
    </source>
</evidence>
<dbReference type="PANTHER" id="PTHR40266:SF2">
    <property type="entry name" value="TOXIN HIGB-1"/>
    <property type="match status" value="1"/>
</dbReference>
<protein>
    <submittedName>
        <fullName evidence="1">Plasmid maintenance system killer protein</fullName>
    </submittedName>
</protein>
<proteinExistence type="predicted"/>
<comment type="caution">
    <text evidence="1">The sequence shown here is derived from an EMBL/GenBank/DDBJ whole genome shotgun (WGS) entry which is preliminary data.</text>
</comment>
<dbReference type="InterPro" id="IPR007711">
    <property type="entry name" value="HigB-1"/>
</dbReference>
<dbReference type="Pfam" id="PF05015">
    <property type="entry name" value="HigB-like_toxin"/>
    <property type="match status" value="1"/>
</dbReference>
<dbReference type="AlphaFoldDB" id="A0A552DAK8"/>
<dbReference type="Gene3D" id="3.30.2310.20">
    <property type="entry name" value="RelE-like"/>
    <property type="match status" value="1"/>
</dbReference>
<reference evidence="1 2" key="1">
    <citation type="submission" date="2019-01" db="EMBL/GenBank/DDBJ databases">
        <title>Coherence of Microcystis species and biogeography revealed through population genomics.</title>
        <authorList>
            <person name="Perez-Carrascal O.M."/>
            <person name="Terrat Y."/>
            <person name="Giani A."/>
            <person name="Fortin N."/>
            <person name="Tromas N."/>
            <person name="Shapiro B.J."/>
        </authorList>
    </citation>
    <scope>NUCLEOTIDE SEQUENCE [LARGE SCALE GENOMIC DNA]</scope>
    <source>
        <strain evidence="1">Ma_QC_B_20070730_S2</strain>
    </source>
</reference>
<organism evidence="1 2">
    <name type="scientific">Microcystis aeruginosa Ma_QC_B_20070730_S2</name>
    <dbReference type="NCBI Taxonomy" id="2486256"/>
    <lineage>
        <taxon>Bacteria</taxon>
        <taxon>Bacillati</taxon>
        <taxon>Cyanobacteriota</taxon>
        <taxon>Cyanophyceae</taxon>
        <taxon>Oscillatoriophycideae</taxon>
        <taxon>Chroococcales</taxon>
        <taxon>Microcystaceae</taxon>
        <taxon>Microcystis</taxon>
    </lineage>
</organism>
<dbReference type="SUPFAM" id="SSF143011">
    <property type="entry name" value="RelE-like"/>
    <property type="match status" value="1"/>
</dbReference>
<name>A0A552DAK8_MICAE</name>
<accession>A0A552DAK8</accession>
<dbReference type="InterPro" id="IPR035093">
    <property type="entry name" value="RelE/ParE_toxin_dom_sf"/>
</dbReference>
<evidence type="ECO:0000313" key="2">
    <source>
        <dbReference type="Proteomes" id="UP000320551"/>
    </source>
</evidence>
<gene>
    <name evidence="1" type="ORF">EWV80_19555</name>
</gene>
<dbReference type="EMBL" id="SFBK01000257">
    <property type="protein sequence ID" value="TRU19254.1"/>
    <property type="molecule type" value="Genomic_DNA"/>
</dbReference>
<sequence length="97" mass="10997">MIVSFGVNGTEDIFNGVDTRAARRTCPKTAWAVARRKLDQLDSVVSLDDLRIPPGNKLEALRGDRKGQYSIRINDQYRICFVWTESGPSQVEIVDYH</sequence>
<dbReference type="Proteomes" id="UP000320551">
    <property type="component" value="Unassembled WGS sequence"/>
</dbReference>